<evidence type="ECO:0000256" key="2">
    <source>
        <dbReference type="SAM" id="MobiDB-lite"/>
    </source>
</evidence>
<reference evidence="3" key="2">
    <citation type="submission" date="2013-10" db="EMBL/GenBank/DDBJ databases">
        <authorList>
            <person name="Aslett M."/>
        </authorList>
    </citation>
    <scope>NUCLEOTIDE SEQUENCE [LARGE SCALE GENOMIC DNA]</scope>
    <source>
        <strain evidence="3">Houghton</strain>
    </source>
</reference>
<sequence length="3847" mass="408842">MGEEVSEEAPLGAPGAPGAQSDAVAHLCAARGLVKEGQSLLKQIGPLPMGGFTRASLSSHQTQILLHVYQFCEHALKHLDACGLSLGPLRGTHQHDADAAAMRRRLQEEEQQQLPESMAKAGKTQGFFALLTMAEALRALGNYEDSLLCYTESLQWTEGLCGAAEQTRALLAAAALMSDLGRHTALAAEAAEAAEAAKAAAAATPSNRKGGTVSATAVAAATQGSEPGTPSVLHTERSTGANGSSGNLSRSWRPLRSLMSSNRRNLSLVEIRGLRYCRFALESALLLSPGHPAAAARLIKVLLLQGDFPAAAKALQHVLQHQLNSATQTPRKILWLRGLLQGDAAAASAAAKFLANAQSLTDKQNSSNNSTSVDVAAEAAAHDNDLAAQFLKQQQGRVKRQLAALKAEDTAAIEALRGGASASSRPLLLPLPLKATVSEVTAATDSKASAPGAAGFAADGSSQVALVLDALRLAFLQGISDGNISLGHAANVPAVLVARDLPLSIPAAAAATAAPATAPPETAPAPAPVAAPAVAPAATSATQQATASTAAQCRSGSTSWLWGGPSLQQQQQQQQQRSRGRLRSEKPRRLKFLQESDAWQSKTPFSLWKAWGALLRMPTAHREAALSSSAFEHNAAIDVLWGDFSVFSHLLGGPGAEAATAAAAATNVATGPAPGASAGATGAAAAPPSRTCSSRSNASAAAKAAAAQLQPPSSVALPVVPPPSLQWTLWQLQTTIDSILVGRESATEKSGDTELAKSSNSFQQEQQQQMQEQEAGEKLLLQQLAATFGVSSAHRRSEEISLLEASLKVVEVLLSPQSLSSRWPELPWGRGVALRLRDLLQLLLGVGAALSAEVPVATAKAESTNGTAAKLATSEQPAEVWGRICLAATSAPGQTAKHARAFQHFFSAGVAERAALALMHAAAVALDAHPERQQHQQQLMPVKEAQQLLDVAGDLLYAVSVALQCSGCSKKEVSGPTVPGAGVDKGRNSRLQRAMAWLMLLQRHSAAARGEALTAPAAAAAAAAFTDDGTTDFDRGEGSAAALSALLLLLDDLDPQKQLQHQGEENSLLPSLDHLRSQAVAAVIAEGLEVHELLQSDPRAAALFATSTATKQCHQRQQQQEKEIPEDKVSFESVSSRVLSAEVEASLLAAVAAAQQQLDAVSKRVHAEIHERTVAAAAAADDEQQPQQQQQQQSSQTSILSAETQEEVLCLIQSFVPFFSRVTRQLSLLSASELDLGAGKIPPAVEICPTVHSFVLSLMSLYGDIFAVLALRAARSLDDCVFPFAAVTAAASAADTAAKTLRGCPFPSAELKEDFVLGVVSSLPVLLSSLQAFRVFLYDTPEAPLAASASAAPFAAAPRGAAVVQISEDNAISDAPDAQRQQYLQQQRLQESAAAAVSTAELLGESGKLPSLAAGVCMWGVAVGSPFARLVAPLSPQQIAEDLKLKPDSSGSGGGGAPVLATALGAPIPVSTIFAAGVPVSGCFLHPTVVRLAVGISSFILAELVAVASVCCCCFLTGETKRFSTLPIAGLPAGAAAGALNSSSSGGAAAAAAAAAVTAAVTARKGSLWKDVVNSSQIIRLGLCALLQLAGAPLECAGTAGQPQATGPSAAPIRVRWQMHPLTFLAPTNNQVVSPAGDGWGGLCSSPVLGASQQQRDGTVTTAGVGVAAAGGAVVNGGGVSIFETADERAALDASEYALRLAHLVWGAVEVEVAVRELQDIGAQQQTSGTAAAAAANAAAEKVKAASAAAATTAATPIPPSGGTSGGSSSKSKRSQSHYPKPPVSQPLPLQCLPGWLRSCYWSEAELPWDKSDAEKESEAETERGLKQAAGVELFLPPGIATSCLPLSCLLVALRCLRIPAIRRYERELQPLAAASAAAAAATDRQQPQVTKETLAAVTCCRNVFVLVPLAGRLMLLSRAATAAPALAPGDVPAAPLAARDAAAAAAAAARGIPLLWGPPGSHAAAAAAAAAAAEANGWRWEASEVYDVTGDISYKLACCFMLLYGQPLLPRQPPPLDKLTIQTTKEKLKNTFIEVSLPTTMLGVYIHRSVQRCTGWSLHENSFAVNSLLAPSRETREFARFAVSAVDLFCFNSAKPPEGSRPSCVPPFLTNCSNSSNASACFCCNNNGDSLWECLGEPLAAPPYLRRFLIDSNGVGSVSPFTLPHNTSRSCCLPTLLSVCSYGRAEELSLLSPAPKPHFPFFMQFIPRHQQHQVLVPDRIALTPLAVLQHHNTEMQQLLQQQTALMLLLLPADAAHMLRSQSLAAVGGRIPPLPLLEAALQVPAAAAPFAAVVGASNAVAASAVELLTSRPTHLLPASLRQYPLHLLLQLLQSQRSAAAEIEALERIGLATRAVAGGPPNNPLLWEALRAVLVELTLLLCDRFASTGGWQQQLELQQEQQQCWEWVVAEGEKVPSAFVLVLLFAQAQLVANVTAALWRCFVELNRSRTKAQAADGTADEMLLDTVRAFSPKHLSGAEAEWSYLAAKTDALLLLLLQFSHLKSHPAAKAGLAADASEGVGGAAPMAEDSDSTSSKGILAAADIALQHAQWWRRVAECRRLSSLFCLSSLAGKGEELSERQQHIKQQRGVSVHLSFRQLLSLASSSSSKSTKKDILLLYGFAVEASRLLSFVFNGSLPQSSRESLADWVEPLKEGSEELEGSDTIKNALGLSASFERARKWAEPSAFFFSLLLIRAKCFRRIAAAAAAPLAADNCVGQGNDAAAAAVAAVAAAAEAAYPQRPPDIVALTTAAAAAGQANAAEISSNGPNGDSKADASQLAGAYSAAAAAGVAGTGAAAGGAQKPGATAMASSLNAVALCDAADALLVSCIQAFGADSMLRSEGKPQQLMPSSPRGSNHLNRPSDGSSSNCNVGSNSINDCAGDETSGKLEAREDGRRFVSCHVSLQLFLQHAGDIESLVEAEGDLMPLVLPLYRLHALRVRLLLQSGGRLWRLAALFPWKYSSRHQHRETIEALDAALYMWRTGRVEALLQQQQQQQQLVLPGDHLLPLRSEADVMRDAVDALQYLASKRQLGLWASTPRYLVTRLCLAAGEFGAACKQMKHLFSRGSIRLAPPDSWMSNQYQAFRARRRSFDCRRLKVCYLLHDTIRGLAQGALAAAEEGKQQQLQEQQHRQVKEQQQGVVLPEGWVYGGVERIERLDELHAAMKILVEALDVQLKLLRRLQLRLQQQQLQQQQQQQQQEAVDEEVRLTSVPLQVEIVRLLMTVATEAFAALTDATPEVLDMNEMRQAISIMFPQNEVPPAELQCTYTPDTAAIDKRLLVFLRDMVSSTRSCLQDLSEGADGESQGIPGDNTDGPFHVLEGLFVQLESVFVAACKKLLYCNPPASQHAVSMRLSMGQQVRCSTQMREIDEGREAQAALQKALRADGGLGSGGGVTGRGRGRGRGGYGGRGAAAAARAASAAAAASAISSTPAAAAAAAAVGAATTRSISRQQRRAARSQKMGGEYFEGHISDGEQIRTTEDTSQQQQQLLQLQQQQQQQRRQAQLQPQQEPLKQQRLQQHLQPQQQVQQQQLLQQQLQQQQQQLQQQQRQLQQQAQLQQLRQPQLQTHQLQQHLQQQAQQQQLRQPQLQQLQQQAQQLQQQAQQQQLRQPHLQAQQLQQQAQQLQQQLQQQQQLRSVPTHLQQLQQQQLQQQQQLHQQTLQQQLQQPQLQVQQLPQPQIQQQQQQLQQQLLQQQLQRQQQLQTQQRQQPLSTPQLQQQLLLQQRQQQLLLQQRQQQLLHQQHLLQLQKSGLTGKEQQQVGTATQLQQQQLQLQRHLLQQQLLQHQQLLQQQQQQLLQQQLQQGVADKRGPAWASPGEQQQKKQRAGGGNISSSSSGAPGEAEELQQQ</sequence>
<gene>
    <name evidence="3" type="ORF">ETH_00033080</name>
</gene>
<feature type="compositionally biased region" description="Low complexity" evidence="2">
    <location>
        <begin position="210"/>
        <end position="225"/>
    </location>
</feature>
<evidence type="ECO:0000313" key="3">
    <source>
        <dbReference type="EMBL" id="CDJ43181.1"/>
    </source>
</evidence>
<evidence type="ECO:0000256" key="1">
    <source>
        <dbReference type="SAM" id="Coils"/>
    </source>
</evidence>
<feature type="region of interest" description="Disordered" evidence="2">
    <location>
        <begin position="673"/>
        <end position="697"/>
    </location>
</feature>
<feature type="region of interest" description="Disordered" evidence="2">
    <location>
        <begin position="2841"/>
        <end position="2869"/>
    </location>
</feature>
<feature type="compositionally biased region" description="Low complexity" evidence="2">
    <location>
        <begin position="3830"/>
        <end position="3839"/>
    </location>
</feature>
<protein>
    <recommendedName>
        <fullName evidence="5">Tetratricopeptide repeat-containing protein</fullName>
    </recommendedName>
</protein>
<feature type="coiled-coil region" evidence="1">
    <location>
        <begin position="3588"/>
        <end position="3666"/>
    </location>
</feature>
<feature type="compositionally biased region" description="Low complexity" evidence="2">
    <location>
        <begin position="9"/>
        <end position="19"/>
    </location>
</feature>
<accession>U6KYZ0</accession>
<evidence type="ECO:0000313" key="4">
    <source>
        <dbReference type="Proteomes" id="UP000030747"/>
    </source>
</evidence>
<feature type="region of interest" description="Disordered" evidence="2">
    <location>
        <begin position="744"/>
        <end position="773"/>
    </location>
</feature>
<proteinExistence type="predicted"/>
<dbReference type="OrthoDB" id="347196at2759"/>
<dbReference type="VEuPathDB" id="ToxoDB:ETH2_1212300"/>
<reference evidence="3" key="1">
    <citation type="submission" date="2013-10" db="EMBL/GenBank/DDBJ databases">
        <title>Genomic analysis of the causative agents of coccidiosis in chickens.</title>
        <authorList>
            <person name="Reid A.J."/>
            <person name="Blake D."/>
            <person name="Billington K."/>
            <person name="Browne H."/>
            <person name="Dunn M."/>
            <person name="Hung S."/>
            <person name="Kawahara F."/>
            <person name="Miranda-Saavedra D."/>
            <person name="Mourier T."/>
            <person name="Nagra H."/>
            <person name="Otto T.D."/>
            <person name="Rawlings N."/>
            <person name="Sanchez A."/>
            <person name="Sanders M."/>
            <person name="Subramaniam C."/>
            <person name="Tay Y."/>
            <person name="Dear P."/>
            <person name="Doerig C."/>
            <person name="Gruber A."/>
            <person name="Parkinson J."/>
            <person name="Shirley M."/>
            <person name="Wan K.L."/>
            <person name="Berriman M."/>
            <person name="Tomley F."/>
            <person name="Pain A."/>
        </authorList>
    </citation>
    <scope>NUCLEOTIDE SEQUENCE [LARGE SCALE GENOMIC DNA]</scope>
    <source>
        <strain evidence="3">Houghton</strain>
    </source>
</reference>
<feature type="coiled-coil region" evidence="1">
    <location>
        <begin position="3527"/>
        <end position="3561"/>
    </location>
</feature>
<feature type="region of interest" description="Disordered" evidence="2">
    <location>
        <begin position="3388"/>
        <end position="3409"/>
    </location>
</feature>
<evidence type="ECO:0008006" key="5">
    <source>
        <dbReference type="Google" id="ProtNLM"/>
    </source>
</evidence>
<feature type="compositionally biased region" description="Low complexity" evidence="2">
    <location>
        <begin position="1176"/>
        <end position="1196"/>
    </location>
</feature>
<dbReference type="GeneID" id="25255682"/>
<feature type="region of interest" description="Disordered" evidence="2">
    <location>
        <begin position="3804"/>
        <end position="3847"/>
    </location>
</feature>
<dbReference type="EMBL" id="HG675757">
    <property type="protein sequence ID" value="CDJ43181.1"/>
    <property type="molecule type" value="Genomic_DNA"/>
</dbReference>
<dbReference type="PANTHER" id="PTHR48125">
    <property type="entry name" value="LP07818P1"/>
    <property type="match status" value="1"/>
</dbReference>
<feature type="compositionally biased region" description="Low complexity" evidence="2">
    <location>
        <begin position="763"/>
        <end position="773"/>
    </location>
</feature>
<organism evidence="3 4">
    <name type="scientific">Eimeria tenella</name>
    <name type="common">Coccidian parasite</name>
    <dbReference type="NCBI Taxonomy" id="5802"/>
    <lineage>
        <taxon>Eukaryota</taxon>
        <taxon>Sar</taxon>
        <taxon>Alveolata</taxon>
        <taxon>Apicomplexa</taxon>
        <taxon>Conoidasida</taxon>
        <taxon>Coccidia</taxon>
        <taxon>Eucoccidiorida</taxon>
        <taxon>Eimeriorina</taxon>
        <taxon>Eimeriidae</taxon>
        <taxon>Eimeria</taxon>
    </lineage>
</organism>
<dbReference type="Proteomes" id="UP000030747">
    <property type="component" value="Unassembled WGS sequence"/>
</dbReference>
<dbReference type="OMA" id="CMWGVAV"/>
<feature type="region of interest" description="Disordered" evidence="2">
    <location>
        <begin position="203"/>
        <end position="248"/>
    </location>
</feature>
<feature type="compositionally biased region" description="Basic and acidic residues" evidence="2">
    <location>
        <begin position="745"/>
        <end position="755"/>
    </location>
</feature>
<dbReference type="InterPro" id="IPR011990">
    <property type="entry name" value="TPR-like_helical_dom_sf"/>
</dbReference>
<feature type="region of interest" description="Disordered" evidence="2">
    <location>
        <begin position="3443"/>
        <end position="3464"/>
    </location>
</feature>
<feature type="compositionally biased region" description="Polar residues" evidence="2">
    <location>
        <begin position="238"/>
        <end position="248"/>
    </location>
</feature>
<name>U6KYZ0_EIMTE</name>
<feature type="region of interest" description="Disordered" evidence="2">
    <location>
        <begin position="1752"/>
        <end position="1786"/>
    </location>
</feature>
<dbReference type="VEuPathDB" id="ToxoDB:ETH_00033080"/>
<dbReference type="RefSeq" id="XP_013233931.1">
    <property type="nucleotide sequence ID" value="XM_013378477.1"/>
</dbReference>
<keyword evidence="4" id="KW-1185">Reference proteome</keyword>
<feature type="coiled-coil region" evidence="1">
    <location>
        <begin position="3171"/>
        <end position="3207"/>
    </location>
</feature>
<feature type="compositionally biased region" description="Polar residues" evidence="2">
    <location>
        <begin position="2847"/>
        <end position="2859"/>
    </location>
</feature>
<feature type="region of interest" description="Disordered" evidence="2">
    <location>
        <begin position="1"/>
        <end position="20"/>
    </location>
</feature>
<keyword evidence="1" id="KW-0175">Coiled coil</keyword>
<dbReference type="SUPFAM" id="SSF48452">
    <property type="entry name" value="TPR-like"/>
    <property type="match status" value="1"/>
</dbReference>
<feature type="region of interest" description="Disordered" evidence="2">
    <location>
        <begin position="561"/>
        <end position="587"/>
    </location>
</feature>
<feature type="coiled-coil region" evidence="1">
    <location>
        <begin position="3774"/>
        <end position="3801"/>
    </location>
</feature>
<feature type="region of interest" description="Disordered" evidence="2">
    <location>
        <begin position="1176"/>
        <end position="1198"/>
    </location>
</feature>
<dbReference type="PANTHER" id="PTHR48125:SF10">
    <property type="entry name" value="OS12G0136300 PROTEIN"/>
    <property type="match status" value="1"/>
</dbReference>